<feature type="domain" description="RNA polymerase II assembly factor Rtp1 C-terminal" evidence="4">
    <location>
        <begin position="892"/>
        <end position="1007"/>
    </location>
</feature>
<dbReference type="InterPro" id="IPR019414">
    <property type="entry name" value="Rtp1_C2"/>
</dbReference>
<feature type="domain" description="TANGO6 HEAT repeat" evidence="5">
    <location>
        <begin position="487"/>
        <end position="632"/>
    </location>
</feature>
<dbReference type="InterPro" id="IPR016024">
    <property type="entry name" value="ARM-type_fold"/>
</dbReference>
<dbReference type="PANTHER" id="PTHR20959:SF1">
    <property type="entry name" value="TRANSPORT AND GOLGI ORGANIZATION PROTEIN 6 HOMOLOG"/>
    <property type="match status" value="1"/>
</dbReference>
<feature type="domain" description="RNA polymerase II assembly factor Rtp1 C-terminal" evidence="3">
    <location>
        <begin position="1101"/>
        <end position="1131"/>
    </location>
</feature>
<dbReference type="PANTHER" id="PTHR20959">
    <property type="entry name" value="TRANSPORT AND GOLGI ORGANIZATION PROTEIN 6 FAMILY MEMBER"/>
    <property type="match status" value="1"/>
</dbReference>
<dbReference type="InterPro" id="IPR057347">
    <property type="entry name" value="TANGO6_N"/>
</dbReference>
<dbReference type="AlphaFoldDB" id="A0A7R9J1M7"/>
<evidence type="ECO:0000259" key="5">
    <source>
        <dbReference type="Pfam" id="PF23565"/>
    </source>
</evidence>
<feature type="region of interest" description="Disordered" evidence="2">
    <location>
        <begin position="807"/>
        <end position="858"/>
    </location>
</feature>
<dbReference type="SUPFAM" id="SSF48371">
    <property type="entry name" value="ARM repeat"/>
    <property type="match status" value="1"/>
</dbReference>
<dbReference type="InterPro" id="IPR057407">
    <property type="entry name" value="HEAT_TANGO6"/>
</dbReference>
<evidence type="ECO:0000313" key="7">
    <source>
        <dbReference type="EMBL" id="CAD7571015.1"/>
    </source>
</evidence>
<evidence type="ECO:0000259" key="3">
    <source>
        <dbReference type="Pfam" id="PF10304"/>
    </source>
</evidence>
<evidence type="ECO:0000259" key="4">
    <source>
        <dbReference type="Pfam" id="PF10363"/>
    </source>
</evidence>
<reference evidence="7" key="1">
    <citation type="submission" date="2020-11" db="EMBL/GenBank/DDBJ databases">
        <authorList>
            <person name="Tran Van P."/>
        </authorList>
    </citation>
    <scope>NUCLEOTIDE SEQUENCE</scope>
</reference>
<feature type="region of interest" description="Disordered" evidence="2">
    <location>
        <begin position="470"/>
        <end position="489"/>
    </location>
</feature>
<dbReference type="InterPro" id="IPR019451">
    <property type="entry name" value="Rtp1_C1"/>
</dbReference>
<accession>A0A7R9J1M7</accession>
<gene>
    <name evidence="7" type="ORF">TCMB3V08_LOCUS3701</name>
</gene>
<dbReference type="Pfam" id="PF10304">
    <property type="entry name" value="RTP1_C2"/>
    <property type="match status" value="1"/>
</dbReference>
<protein>
    <submittedName>
        <fullName evidence="7">(California timema) hypothetical protein</fullName>
    </submittedName>
</protein>
<name>A0A7R9J1M7_TIMCA</name>
<evidence type="ECO:0000256" key="1">
    <source>
        <dbReference type="ARBA" id="ARBA00005724"/>
    </source>
</evidence>
<dbReference type="InterPro" id="IPR039600">
    <property type="entry name" value="TANGO6/Rtp1"/>
</dbReference>
<sequence length="1277" mass="143175">MSDKVTQIPLVNKEMDEKTLFAALNTLVKPAEQGSKGELHDILELNVKNALEELHIESYNDLDTLKLINITVSPGSSIRWRFVSVSLHILLVLKKCLNQIIQEEQLKKSKTGEKIPKNPPRPFPGVDLTVFQQKLVRTCLQFVVSIGLLPSLLPGVGLSLAARCSNAQNLKEENLVVIDKYERLSGVTRGLVACCETPALRTIILAHHLGDMMAALAQLSFVPLKKPVPAEESNGQESPEQEFVMTPEIWSKLQHDRKSFQKCFLSFVAQAYQPSIIRELLLLQGSSEFVGISRVPPPSWLKRVCIQQLIHCLTRPSGVSALMRAICDSTPDTGADWSKLDTVARLITHVHTLNAEQYYHNICSQVSHPLVLIEERFFKSVCSQLVDFLNLSKPSPQPNLYLTVAILCIKALHEKKPLMCMRYVLDIIMKPLLISCNIVGQRPVLYKEVELLHEKLDKLFVSSALQEKSAHSDKGGDTASQESIKEEEKQESNNAIVIVTEEELSKCIETLHRCFVAPQSEMSSLPIDLLASVAPVLFCLHQKIYPSSCYLKQPVHELLVKFLTGCKRFSVREIYSAFLFGDKVDEMLTVSDNVEFVFGPTGGVQLQICIDDGVDPLIKCEEAGDCLLELLDAGDKSGDLTYSLFVALLTVLTQSCTGSKQRTGIEPQEPAGDFFNNFAEHSNKSVVAIKLLAILAENPIIQERIVKDPSHVIHFIKYMLDRDANFLMKEDDMDDTDKDLDLESLFLVLMVLSVVINDPGSTNARWEPFKELIKPLKVIRQNVTNDELKRFADKLYNTIVTHGVVRENTSQKTAQKAKDRNKESKKSKEKTDTKSAKVVETEPSEGDEEDYNCRTSPSVSEQDSFHSCIEEEGDCPPGGPVQLDFKKLSRCEQALFDACANELPVRGHALIEFGKLIKEGDKEAQRHKNHIIRVFQENIRHTDSYIYLSSIDGLAAMANIFPSTILHALLDEFNEIRSRRNGSEDEISQLKMKVGEALMRATKSLGDILPSYKTTLMNSFLSGTKDIDPFVRASSLSNVGALCQLLGFRVGNHMTEILYCVRCIVHSDPSVEVRRSAMLVLSLLLEGLGKDALKVLEGAVLEVYRTLKAVYQRERDEIVKIHVHLALEELERSTLNFLFPKLNIEKEIYAPTTLRLLLVLSSPHNFPRREELAPSLSAELSGRSSEVRNLASGIILNGFNLNFLVRTLWKCLDQLSRLNPSRRCLKRCSRRIARQRTSSRQRGEASCPVWVRAVATSVSTLLNLMSFQPQPGATFIE</sequence>
<dbReference type="InterPro" id="IPR011989">
    <property type="entry name" value="ARM-like"/>
</dbReference>
<feature type="compositionally biased region" description="Basic and acidic residues" evidence="2">
    <location>
        <begin position="816"/>
        <end position="840"/>
    </location>
</feature>
<proteinExistence type="inferred from homology"/>
<feature type="domain" description="TANGO6 HEAT repeat" evidence="5">
    <location>
        <begin position="313"/>
        <end position="367"/>
    </location>
</feature>
<dbReference type="GO" id="GO:0009306">
    <property type="term" value="P:protein secretion"/>
    <property type="evidence" value="ECO:0007669"/>
    <property type="project" value="TreeGrafter"/>
</dbReference>
<dbReference type="Gene3D" id="1.25.10.10">
    <property type="entry name" value="Leucine-rich Repeat Variant"/>
    <property type="match status" value="1"/>
</dbReference>
<feature type="domain" description="TANGO6 HEAT repeat" evidence="5">
    <location>
        <begin position="374"/>
        <end position="461"/>
    </location>
</feature>
<evidence type="ECO:0000259" key="6">
    <source>
        <dbReference type="Pfam" id="PF25267"/>
    </source>
</evidence>
<dbReference type="Pfam" id="PF10363">
    <property type="entry name" value="RTP1_C1"/>
    <property type="match status" value="1"/>
</dbReference>
<dbReference type="EMBL" id="OE180303">
    <property type="protein sequence ID" value="CAD7571015.1"/>
    <property type="molecule type" value="Genomic_DNA"/>
</dbReference>
<organism evidence="7">
    <name type="scientific">Timema californicum</name>
    <name type="common">California timema</name>
    <name type="synonym">Walking stick</name>
    <dbReference type="NCBI Taxonomy" id="61474"/>
    <lineage>
        <taxon>Eukaryota</taxon>
        <taxon>Metazoa</taxon>
        <taxon>Ecdysozoa</taxon>
        <taxon>Arthropoda</taxon>
        <taxon>Hexapoda</taxon>
        <taxon>Insecta</taxon>
        <taxon>Pterygota</taxon>
        <taxon>Neoptera</taxon>
        <taxon>Polyneoptera</taxon>
        <taxon>Phasmatodea</taxon>
        <taxon>Timematodea</taxon>
        <taxon>Timematoidea</taxon>
        <taxon>Timematidae</taxon>
        <taxon>Timema</taxon>
    </lineage>
</organism>
<dbReference type="Pfam" id="PF23565">
    <property type="entry name" value="ARM_TANGO6"/>
    <property type="match status" value="3"/>
</dbReference>
<comment type="similarity">
    <text evidence="1">Belongs to the Tango6 family.</text>
</comment>
<evidence type="ECO:0000256" key="2">
    <source>
        <dbReference type="SAM" id="MobiDB-lite"/>
    </source>
</evidence>
<dbReference type="Pfam" id="PF25267">
    <property type="entry name" value="TANGO6_N"/>
    <property type="match status" value="1"/>
</dbReference>
<feature type="domain" description="TANGO6 N-terminal" evidence="6">
    <location>
        <begin position="18"/>
        <end position="309"/>
    </location>
</feature>